<proteinExistence type="predicted"/>
<protein>
    <recommendedName>
        <fullName evidence="1">MULE transposase domain-containing protein</fullName>
    </recommendedName>
</protein>
<dbReference type="InterPro" id="IPR018289">
    <property type="entry name" value="MULE_transposase_dom"/>
</dbReference>
<reference evidence="2" key="1">
    <citation type="submission" date="2022-08" db="EMBL/GenBank/DDBJ databases">
        <authorList>
            <person name="Gutierrez-Valencia J."/>
        </authorList>
    </citation>
    <scope>NUCLEOTIDE SEQUENCE</scope>
</reference>
<sequence>GGFGNDKGDNVDYTSFFINDVVYDTHDDACAAAREIAMRNRFFLIVGSVKQNHSSEKYPRYYMDCNHGYRNKSYTPDLAKTTRCKSKTGKSDCRFRVVVRCSLVDGKCEWRIFGVKDKDNPGKSRGFHNHKLEVYSEGSRQRNYLSKERRMDIKEMEATHTQARDIRSFVNRKYDAHHHMKQIYNETEKIRRERLGGMKPMRWTLIEAQRLDYFVECEFDDERRVSRLFLCHPESIRMLSAWYFVILIDSTYTTNKYKQPLVQLIGVSPVKKNFNIGFALVSDETKLKAYKSLGSQRLKGDDHLRGPTPEILLRLSMRGQGQKRGAKQIRARGHLGAKQIRARGHLGAKPQQVSIILIFL</sequence>
<dbReference type="Pfam" id="PF10551">
    <property type="entry name" value="MULE"/>
    <property type="match status" value="1"/>
</dbReference>
<organism evidence="2 3">
    <name type="scientific">Linum tenue</name>
    <dbReference type="NCBI Taxonomy" id="586396"/>
    <lineage>
        <taxon>Eukaryota</taxon>
        <taxon>Viridiplantae</taxon>
        <taxon>Streptophyta</taxon>
        <taxon>Embryophyta</taxon>
        <taxon>Tracheophyta</taxon>
        <taxon>Spermatophyta</taxon>
        <taxon>Magnoliopsida</taxon>
        <taxon>eudicotyledons</taxon>
        <taxon>Gunneridae</taxon>
        <taxon>Pentapetalae</taxon>
        <taxon>rosids</taxon>
        <taxon>fabids</taxon>
        <taxon>Malpighiales</taxon>
        <taxon>Linaceae</taxon>
        <taxon>Linum</taxon>
    </lineage>
</organism>
<evidence type="ECO:0000259" key="1">
    <source>
        <dbReference type="Pfam" id="PF10551"/>
    </source>
</evidence>
<dbReference type="AlphaFoldDB" id="A0AAV0MX07"/>
<comment type="caution">
    <text evidence="2">The sequence shown here is derived from an EMBL/GenBank/DDBJ whole genome shotgun (WGS) entry which is preliminary data.</text>
</comment>
<dbReference type="Proteomes" id="UP001154282">
    <property type="component" value="Unassembled WGS sequence"/>
</dbReference>
<gene>
    <name evidence="2" type="ORF">LITE_LOCUS30660</name>
</gene>
<evidence type="ECO:0000313" key="2">
    <source>
        <dbReference type="EMBL" id="CAI0450826.1"/>
    </source>
</evidence>
<name>A0AAV0MX07_9ROSI</name>
<dbReference type="EMBL" id="CAMGYJ010000007">
    <property type="protein sequence ID" value="CAI0450826.1"/>
    <property type="molecule type" value="Genomic_DNA"/>
</dbReference>
<keyword evidence="3" id="KW-1185">Reference proteome</keyword>
<accession>A0AAV0MX07</accession>
<dbReference type="PANTHER" id="PTHR47718">
    <property type="entry name" value="OS01G0519700 PROTEIN"/>
    <property type="match status" value="1"/>
</dbReference>
<feature type="domain" description="MULE transposase" evidence="1">
    <location>
        <begin position="245"/>
        <end position="291"/>
    </location>
</feature>
<dbReference type="PANTHER" id="PTHR47718:SF3">
    <property type="entry name" value="PROTEIN FAR1-RELATED SEQUENCE 5-LIKE"/>
    <property type="match status" value="1"/>
</dbReference>
<feature type="non-terminal residue" evidence="2">
    <location>
        <position position="1"/>
    </location>
</feature>
<evidence type="ECO:0000313" key="3">
    <source>
        <dbReference type="Proteomes" id="UP001154282"/>
    </source>
</evidence>